<dbReference type="PANTHER" id="PTHR35006:SF2">
    <property type="entry name" value="GLYOXALASE FAMILY PROTEIN (AFU_ORTHOLOGUE AFUA_5G14830)"/>
    <property type="match status" value="1"/>
</dbReference>
<dbReference type="InterPro" id="IPR037523">
    <property type="entry name" value="VOC_core"/>
</dbReference>
<accession>A0A0B7JTF1</accession>
<organism evidence="2">
    <name type="scientific">Bionectria ochroleuca</name>
    <name type="common">Gliocladium roseum</name>
    <dbReference type="NCBI Taxonomy" id="29856"/>
    <lineage>
        <taxon>Eukaryota</taxon>
        <taxon>Fungi</taxon>
        <taxon>Dikarya</taxon>
        <taxon>Ascomycota</taxon>
        <taxon>Pezizomycotina</taxon>
        <taxon>Sordariomycetes</taxon>
        <taxon>Hypocreomycetidae</taxon>
        <taxon>Hypocreales</taxon>
        <taxon>Bionectriaceae</taxon>
        <taxon>Clonostachys</taxon>
    </lineage>
</organism>
<feature type="domain" description="VOC" evidence="1">
    <location>
        <begin position="2"/>
        <end position="126"/>
    </location>
</feature>
<name>A0A0B7JTF1_BIOOC</name>
<dbReference type="PROSITE" id="PS51819">
    <property type="entry name" value="VOC"/>
    <property type="match status" value="1"/>
</dbReference>
<dbReference type="CDD" id="cd07262">
    <property type="entry name" value="VOC_like"/>
    <property type="match status" value="1"/>
</dbReference>
<dbReference type="AlphaFoldDB" id="A0A0B7JTF1"/>
<protein>
    <recommendedName>
        <fullName evidence="1">VOC domain-containing protein</fullName>
    </recommendedName>
</protein>
<evidence type="ECO:0000259" key="1">
    <source>
        <dbReference type="PROSITE" id="PS51819"/>
    </source>
</evidence>
<dbReference type="SUPFAM" id="SSF54593">
    <property type="entry name" value="Glyoxalase/Bleomycin resistance protein/Dihydroxybiphenyl dioxygenase"/>
    <property type="match status" value="1"/>
</dbReference>
<dbReference type="InterPro" id="IPR029068">
    <property type="entry name" value="Glyas_Bleomycin-R_OHBP_Dase"/>
</dbReference>
<dbReference type="PANTHER" id="PTHR35006">
    <property type="entry name" value="GLYOXALASE FAMILY PROTEIN (AFU_ORTHOLOGUE AFUA_5G14830)"/>
    <property type="match status" value="1"/>
</dbReference>
<reference evidence="2" key="1">
    <citation type="submission" date="2015-01" db="EMBL/GenBank/DDBJ databases">
        <authorList>
            <person name="Durling Mikael"/>
        </authorList>
    </citation>
    <scope>NUCLEOTIDE SEQUENCE</scope>
</reference>
<dbReference type="EMBL" id="CDPU01000005">
    <property type="protein sequence ID" value="CEO46572.1"/>
    <property type="molecule type" value="Genomic_DNA"/>
</dbReference>
<dbReference type="Gene3D" id="3.10.180.10">
    <property type="entry name" value="2,3-Dihydroxybiphenyl 1,2-Dioxygenase, domain 1"/>
    <property type="match status" value="1"/>
</dbReference>
<evidence type="ECO:0000313" key="2">
    <source>
        <dbReference type="EMBL" id="CEO46572.1"/>
    </source>
</evidence>
<sequence length="129" mass="13700">MPLDHVSLLVPESDVASALELYLAALEPLGYGIRLQFGPTVTGLGPANTDESPDFWIIGVDNPPTRPSHIAFRAKDRATVDAFHAAALKAGAKDNGAPGLRAHYHPDYYGAFFLDAAGNNIEAVCRSPS</sequence>
<proteinExistence type="predicted"/>
<gene>
    <name evidence="2" type="ORF">BN869_000002627_1</name>
</gene>